<keyword evidence="6 8" id="KW-1133">Transmembrane helix</keyword>
<accession>A0A179CX01</accession>
<dbReference type="EMBL" id="JACI01000002">
    <property type="protein sequence ID" value="OAQ14322.1"/>
    <property type="molecule type" value="Genomic_DNA"/>
</dbReference>
<name>A0A179CX01_BIBTR</name>
<evidence type="ECO:0000256" key="2">
    <source>
        <dbReference type="ARBA" id="ARBA00005697"/>
    </source>
</evidence>
<dbReference type="PIRSF" id="PIRSF005353">
    <property type="entry name" value="PbuG"/>
    <property type="match status" value="1"/>
</dbReference>
<evidence type="ECO:0000256" key="1">
    <source>
        <dbReference type="ARBA" id="ARBA00004651"/>
    </source>
</evidence>
<dbReference type="InterPro" id="IPR026033">
    <property type="entry name" value="Azg-like_bact_archaea"/>
</dbReference>
<evidence type="ECO:0000256" key="3">
    <source>
        <dbReference type="ARBA" id="ARBA00022448"/>
    </source>
</evidence>
<evidence type="ECO:0000256" key="7">
    <source>
        <dbReference type="ARBA" id="ARBA00023136"/>
    </source>
</evidence>
<evidence type="ECO:0000256" key="6">
    <source>
        <dbReference type="ARBA" id="ARBA00022989"/>
    </source>
</evidence>
<evidence type="ECO:0000256" key="4">
    <source>
        <dbReference type="ARBA" id="ARBA00022475"/>
    </source>
</evidence>
<evidence type="ECO:0000256" key="5">
    <source>
        <dbReference type="ARBA" id="ARBA00022692"/>
    </source>
</evidence>
<feature type="transmembrane region" description="Helical" evidence="9">
    <location>
        <begin position="374"/>
        <end position="400"/>
    </location>
</feature>
<keyword evidence="4 8" id="KW-1003">Cell membrane</keyword>
<dbReference type="PANTHER" id="PTHR43337">
    <property type="entry name" value="XANTHINE/URACIL PERMEASE C887.17-RELATED"/>
    <property type="match status" value="1"/>
</dbReference>
<dbReference type="AlphaFoldDB" id="A0A179CX01"/>
<dbReference type="InterPro" id="IPR006043">
    <property type="entry name" value="NCS2"/>
</dbReference>
<feature type="transmembrane region" description="Helical" evidence="9">
    <location>
        <begin position="240"/>
        <end position="263"/>
    </location>
</feature>
<comment type="subcellular location">
    <subcellularLocation>
        <location evidence="1 8">Cell membrane</location>
        <topology evidence="1 8">Multi-pass membrane protein</topology>
    </subcellularLocation>
</comment>
<dbReference type="PANTHER" id="PTHR43337:SF1">
    <property type="entry name" value="XANTHINE_URACIL PERMEASE C887.17-RELATED"/>
    <property type="match status" value="1"/>
</dbReference>
<feature type="transmembrane region" description="Helical" evidence="9">
    <location>
        <begin position="341"/>
        <end position="362"/>
    </location>
</feature>
<dbReference type="GO" id="GO:0015207">
    <property type="term" value="F:adenine transmembrane transporter activity"/>
    <property type="evidence" value="ECO:0007669"/>
    <property type="project" value="TreeGrafter"/>
</dbReference>
<evidence type="ECO:0000313" key="11">
    <source>
        <dbReference type="Proteomes" id="UP000078358"/>
    </source>
</evidence>
<feature type="transmembrane region" description="Helical" evidence="9">
    <location>
        <begin position="97"/>
        <end position="117"/>
    </location>
</feature>
<feature type="transmembrane region" description="Helical" evidence="9">
    <location>
        <begin position="49"/>
        <end position="68"/>
    </location>
</feature>
<evidence type="ECO:0000256" key="9">
    <source>
        <dbReference type="SAM" id="Phobius"/>
    </source>
</evidence>
<feature type="transmembrane region" description="Helical" evidence="9">
    <location>
        <begin position="129"/>
        <end position="148"/>
    </location>
</feature>
<comment type="similarity">
    <text evidence="2 8">Belongs to the nucleobase:cation symporter-2 (NCS2) (TC 2.A.40) family. Azg-like subfamily.</text>
</comment>
<comment type="caution">
    <text evidence="10">The sequence shown here is derived from an EMBL/GenBank/DDBJ whole genome shotgun (WGS) entry which is preliminary data.</text>
</comment>
<dbReference type="GO" id="GO:0005886">
    <property type="term" value="C:plasma membrane"/>
    <property type="evidence" value="ECO:0007669"/>
    <property type="project" value="UniProtKB-SubCell"/>
</dbReference>
<dbReference type="Pfam" id="PF00860">
    <property type="entry name" value="Xan_ur_permease"/>
    <property type="match status" value="1"/>
</dbReference>
<dbReference type="Proteomes" id="UP000078358">
    <property type="component" value="Unassembled WGS sequence"/>
</dbReference>
<keyword evidence="7 8" id="KW-0472">Membrane</keyword>
<evidence type="ECO:0000256" key="8">
    <source>
        <dbReference type="PIRNR" id="PIRNR005353"/>
    </source>
</evidence>
<sequence length="431" mass="45413">MLEKLFRLSEKGTNVKTEIIAGITTFFTMVYIVFVNPSILGVAGMDTQVVFVTTCLIAAFGTIAMGLFSNLPIALAPAMGLNAFFAFVVVQKLGFSWQVGMGTIFWGSVGLFILTVLQVRYWFMSAIPLGLRVGIGAGIGLFIALIGFKNMGLVVANPATLVALGELHDPKVLMGILGFFIIVVLAAKNVHSGVLISIVAVTALALIFDPDVKFNGVISTPPSLDAVVGQVDIAGALDTALLGIIFSFMLVNLFDSSGTLIAVTDKAGIADKQGKFPKMKQALYVDSISAMAGSYMGTSAISTYIESGSGVSVGGRTGLTAITVGVLFLLTIFFSPLASVVPAYATAGALVFVGILMASSLIEVQWDDLTEATPAFITTAMMPFTYSITEGIAFGFISYCVMKTFTGRLKEINPAVAVVSLLFVIKFVWVG</sequence>
<proteinExistence type="inferred from homology"/>
<dbReference type="RefSeq" id="WP_025289781.1">
    <property type="nucleotide sequence ID" value="NZ_JACI01000002.1"/>
</dbReference>
<evidence type="ECO:0000313" key="10">
    <source>
        <dbReference type="EMBL" id="OAQ14322.1"/>
    </source>
</evidence>
<organism evidence="10 11">
    <name type="scientific">Bibersteinia trehalosi Y31</name>
    <dbReference type="NCBI Taxonomy" id="1261658"/>
    <lineage>
        <taxon>Bacteria</taxon>
        <taxon>Pseudomonadati</taxon>
        <taxon>Pseudomonadota</taxon>
        <taxon>Gammaproteobacteria</taxon>
        <taxon>Pasteurellales</taxon>
        <taxon>Pasteurellaceae</taxon>
        <taxon>Bibersteinia</taxon>
    </lineage>
</organism>
<reference evidence="10 11" key="1">
    <citation type="submission" date="2014-01" db="EMBL/GenBank/DDBJ databases">
        <authorList>
            <person name="Zuccon D."/>
        </authorList>
    </citation>
    <scope>NUCLEOTIDE SEQUENCE [LARGE SCALE GENOMIC DNA]</scope>
    <source>
        <strain evidence="10 11">Y31</strain>
    </source>
</reference>
<dbReference type="PATRIC" id="fig|1261658.3.peg.1614"/>
<feature type="transmembrane region" description="Helical" evidence="9">
    <location>
        <begin position="192"/>
        <end position="208"/>
    </location>
</feature>
<feature type="transmembrane region" description="Helical" evidence="9">
    <location>
        <begin position="73"/>
        <end position="91"/>
    </location>
</feature>
<gene>
    <name evidence="10" type="ORF">F480_08065</name>
</gene>
<feature type="transmembrane region" description="Helical" evidence="9">
    <location>
        <begin position="283"/>
        <end position="305"/>
    </location>
</feature>
<feature type="transmembrane region" description="Helical" evidence="9">
    <location>
        <begin position="412"/>
        <end position="430"/>
    </location>
</feature>
<keyword evidence="5 8" id="KW-0812">Transmembrane</keyword>
<feature type="transmembrane region" description="Helical" evidence="9">
    <location>
        <begin position="20"/>
        <end position="43"/>
    </location>
</feature>
<feature type="transmembrane region" description="Helical" evidence="9">
    <location>
        <begin position="317"/>
        <end position="334"/>
    </location>
</feature>
<dbReference type="InterPro" id="IPR045018">
    <property type="entry name" value="Azg-like"/>
</dbReference>
<protein>
    <submittedName>
        <fullName evidence="10">Adenine permease</fullName>
    </submittedName>
</protein>
<keyword evidence="3 8" id="KW-0813">Transport</keyword>